<accession>A0A1N6E0F4</accession>
<dbReference type="Proteomes" id="UP000184694">
    <property type="component" value="Unassembled WGS sequence"/>
</dbReference>
<dbReference type="OrthoDB" id="5451358at2"/>
<dbReference type="AlphaFoldDB" id="A0A1N6E0F4"/>
<dbReference type="EMBL" id="FSRG01000003">
    <property type="protein sequence ID" value="SIN76496.1"/>
    <property type="molecule type" value="Genomic_DNA"/>
</dbReference>
<keyword evidence="2" id="KW-1185">Reference proteome</keyword>
<name>A0A1N6E0F4_9BACT</name>
<reference evidence="2" key="1">
    <citation type="submission" date="2016-11" db="EMBL/GenBank/DDBJ databases">
        <authorList>
            <person name="Varghese N."/>
            <person name="Submissions S."/>
        </authorList>
    </citation>
    <scope>NUCLEOTIDE SEQUENCE [LARGE SCALE GENOMIC DNA]</scope>
    <source>
        <strain evidence="2">DSM 17456</strain>
    </source>
</reference>
<dbReference type="STRING" id="1121457.SAMN02745161_0617"/>
<dbReference type="Pfam" id="PF07849">
    <property type="entry name" value="DUF1641"/>
    <property type="match status" value="1"/>
</dbReference>
<dbReference type="RefSeq" id="WP_074215473.1">
    <property type="nucleotide sequence ID" value="NZ_FSRG01000003.1"/>
</dbReference>
<sequence length="201" mass="22258">MTNEELILARLEAMEEKISMMHSRAETMAELGATVTPIMRDTLHNVMLGEMDALQHRCELDDITALLKRFVMSVRNITWALERLDDLVDIWALTEPMIKPTFLAAIDKFQELDEKGVFKSMNALAESMGKITDKYSPEEIGRMGDGLVVLAGLLEKMGDADLDNAKPVSPLGMVGKLHTKESKQALGLVMELVAALGKEKA</sequence>
<evidence type="ECO:0008006" key="3">
    <source>
        <dbReference type="Google" id="ProtNLM"/>
    </source>
</evidence>
<evidence type="ECO:0000313" key="2">
    <source>
        <dbReference type="Proteomes" id="UP000184694"/>
    </source>
</evidence>
<protein>
    <recommendedName>
        <fullName evidence="3">DUF1641 domain-containing protein</fullName>
    </recommendedName>
</protein>
<dbReference type="InterPro" id="IPR012440">
    <property type="entry name" value="DUF1641"/>
</dbReference>
<organism evidence="1 2">
    <name type="scientific">Halodesulfovibrio marinisediminis DSM 17456</name>
    <dbReference type="NCBI Taxonomy" id="1121457"/>
    <lineage>
        <taxon>Bacteria</taxon>
        <taxon>Pseudomonadati</taxon>
        <taxon>Thermodesulfobacteriota</taxon>
        <taxon>Desulfovibrionia</taxon>
        <taxon>Desulfovibrionales</taxon>
        <taxon>Desulfovibrionaceae</taxon>
        <taxon>Halodesulfovibrio</taxon>
    </lineage>
</organism>
<proteinExistence type="predicted"/>
<gene>
    <name evidence="1" type="ORF">SAMN02745161_0617</name>
</gene>
<evidence type="ECO:0000313" key="1">
    <source>
        <dbReference type="EMBL" id="SIN76496.1"/>
    </source>
</evidence>